<evidence type="ECO:0000256" key="1">
    <source>
        <dbReference type="SAM" id="Coils"/>
    </source>
</evidence>
<dbReference type="Pfam" id="PF02151">
    <property type="entry name" value="UVR"/>
    <property type="match status" value="1"/>
</dbReference>
<gene>
    <name evidence="4" type="ORF">AVDCRST_MAG07-1100</name>
</gene>
<dbReference type="InterPro" id="IPR036876">
    <property type="entry name" value="UVR_dom_sf"/>
</dbReference>
<evidence type="ECO:0000259" key="3">
    <source>
        <dbReference type="PROSITE" id="PS50151"/>
    </source>
</evidence>
<dbReference type="SUPFAM" id="SSF46600">
    <property type="entry name" value="C-terminal UvrC-binding domain of UvrB"/>
    <property type="match status" value="1"/>
</dbReference>
<organism evidence="4">
    <name type="scientific">uncultured Frankineae bacterium</name>
    <dbReference type="NCBI Taxonomy" id="437475"/>
    <lineage>
        <taxon>Bacteria</taxon>
        <taxon>Bacillati</taxon>
        <taxon>Actinomycetota</taxon>
        <taxon>Actinomycetes</taxon>
        <taxon>Frankiales</taxon>
        <taxon>environmental samples</taxon>
    </lineage>
</organism>
<protein>
    <recommendedName>
        <fullName evidence="3">UVR domain-containing protein</fullName>
    </recommendedName>
</protein>
<feature type="compositionally biased region" description="Basic and acidic residues" evidence="2">
    <location>
        <begin position="1"/>
        <end position="16"/>
    </location>
</feature>
<proteinExistence type="predicted"/>
<feature type="region of interest" description="Disordered" evidence="2">
    <location>
        <begin position="1"/>
        <end position="34"/>
    </location>
</feature>
<feature type="domain" description="UVR" evidence="3">
    <location>
        <begin position="67"/>
        <end position="102"/>
    </location>
</feature>
<evidence type="ECO:0000256" key="2">
    <source>
        <dbReference type="SAM" id="MobiDB-lite"/>
    </source>
</evidence>
<dbReference type="InterPro" id="IPR001943">
    <property type="entry name" value="UVR_dom"/>
</dbReference>
<sequence>MSDDPQERPSARDLVRRRSRTYRAPDTGRHHHIGAAPERQPVLGEAGTSFVGTSPVQLAGRTVAQLQAQAERLRADMAAAAEDLRFEQAGALRDDLSRVEEELARRGS</sequence>
<dbReference type="EMBL" id="CADCUB010000054">
    <property type="protein sequence ID" value="CAA9319623.1"/>
    <property type="molecule type" value="Genomic_DNA"/>
</dbReference>
<reference evidence="4" key="1">
    <citation type="submission" date="2020-02" db="EMBL/GenBank/DDBJ databases">
        <authorList>
            <person name="Meier V. D."/>
        </authorList>
    </citation>
    <scope>NUCLEOTIDE SEQUENCE</scope>
    <source>
        <strain evidence="4">AVDCRST_MAG07</strain>
    </source>
</reference>
<feature type="coiled-coil region" evidence="1">
    <location>
        <begin position="56"/>
        <end position="83"/>
    </location>
</feature>
<dbReference type="PROSITE" id="PS50151">
    <property type="entry name" value="UVR"/>
    <property type="match status" value="1"/>
</dbReference>
<keyword evidence="1" id="KW-0175">Coiled coil</keyword>
<dbReference type="AlphaFoldDB" id="A0A6J4L2G2"/>
<accession>A0A6J4L2G2</accession>
<evidence type="ECO:0000313" key="4">
    <source>
        <dbReference type="EMBL" id="CAA9319623.1"/>
    </source>
</evidence>
<dbReference type="Gene3D" id="4.10.860.10">
    <property type="entry name" value="UVR domain"/>
    <property type="match status" value="1"/>
</dbReference>
<name>A0A6J4L2G2_9ACTN</name>